<evidence type="ECO:0000256" key="1">
    <source>
        <dbReference type="SAM" id="MobiDB-lite"/>
    </source>
</evidence>
<dbReference type="HOGENOM" id="CLU_1715012_0_0_1"/>
<feature type="compositionally biased region" description="Basic and acidic residues" evidence="1">
    <location>
        <begin position="1"/>
        <end position="23"/>
    </location>
</feature>
<dbReference type="OrthoDB" id="10072098at2759"/>
<dbReference type="PANTHER" id="PTHR47773:SF1">
    <property type="entry name" value="C2H2-TYPE DOMAIN-CONTAINING PROTEIN"/>
    <property type="match status" value="1"/>
</dbReference>
<dbReference type="AlphaFoldDB" id="R7TY38"/>
<dbReference type="EMBL" id="KB307653">
    <property type="protein sequence ID" value="ELT98669.1"/>
    <property type="molecule type" value="Genomic_DNA"/>
</dbReference>
<keyword evidence="4" id="KW-1185">Reference proteome</keyword>
<dbReference type="EnsemblMetazoa" id="CapteT186223">
    <property type="protein sequence ID" value="CapteP186223"/>
    <property type="gene ID" value="CapteG186223"/>
</dbReference>
<dbReference type="EMBL" id="AMQN01010366">
    <property type="status" value="NOT_ANNOTATED_CDS"/>
    <property type="molecule type" value="Genomic_DNA"/>
</dbReference>
<reference evidence="2 4" key="2">
    <citation type="journal article" date="2013" name="Nature">
        <title>Insights into bilaterian evolution from three spiralian genomes.</title>
        <authorList>
            <person name="Simakov O."/>
            <person name="Marletaz F."/>
            <person name="Cho S.J."/>
            <person name="Edsinger-Gonzales E."/>
            <person name="Havlak P."/>
            <person name="Hellsten U."/>
            <person name="Kuo D.H."/>
            <person name="Larsson T."/>
            <person name="Lv J."/>
            <person name="Arendt D."/>
            <person name="Savage R."/>
            <person name="Osoegawa K."/>
            <person name="de Jong P."/>
            <person name="Grimwood J."/>
            <person name="Chapman J.A."/>
            <person name="Shapiro H."/>
            <person name="Aerts A."/>
            <person name="Otillar R.P."/>
            <person name="Terry A.Y."/>
            <person name="Boore J.L."/>
            <person name="Grigoriev I.V."/>
            <person name="Lindberg D.R."/>
            <person name="Seaver E.C."/>
            <person name="Weisblat D.A."/>
            <person name="Putnam N.H."/>
            <person name="Rokhsar D.S."/>
        </authorList>
    </citation>
    <scope>NUCLEOTIDE SEQUENCE</scope>
    <source>
        <strain evidence="2 4">I ESC-2004</strain>
    </source>
</reference>
<feature type="compositionally biased region" description="Polar residues" evidence="1">
    <location>
        <begin position="69"/>
        <end position="82"/>
    </location>
</feature>
<dbReference type="PANTHER" id="PTHR47773">
    <property type="entry name" value="SI:DKEY-9I5.2-RELATED"/>
    <property type="match status" value="1"/>
</dbReference>
<sequence length="153" mass="17088">MGKCEESVKGLREEEGLEGRDSGLEDGLPHNPTEECRGGGLELPPRPRQDPIEVPLKRPRSTMQPPPEATSQPTACTSSWTRSTSYKRMKPDSAFALEAKVPLCTLCGHSTQGHKKHKKKTFCPVRQESSSKGWIGQKFNSFNVLKQLWTKKN</sequence>
<dbReference type="Proteomes" id="UP000014760">
    <property type="component" value="Unassembled WGS sequence"/>
</dbReference>
<reference evidence="3" key="3">
    <citation type="submission" date="2015-06" db="UniProtKB">
        <authorList>
            <consortium name="EnsemblMetazoa"/>
        </authorList>
    </citation>
    <scope>IDENTIFICATION</scope>
</reference>
<dbReference type="EMBL" id="AMQN01010367">
    <property type="status" value="NOT_ANNOTATED_CDS"/>
    <property type="molecule type" value="Genomic_DNA"/>
</dbReference>
<organism evidence="2">
    <name type="scientific">Capitella teleta</name>
    <name type="common">Polychaete worm</name>
    <dbReference type="NCBI Taxonomy" id="283909"/>
    <lineage>
        <taxon>Eukaryota</taxon>
        <taxon>Metazoa</taxon>
        <taxon>Spiralia</taxon>
        <taxon>Lophotrochozoa</taxon>
        <taxon>Annelida</taxon>
        <taxon>Polychaeta</taxon>
        <taxon>Sedentaria</taxon>
        <taxon>Scolecida</taxon>
        <taxon>Capitellidae</taxon>
        <taxon>Capitella</taxon>
    </lineage>
</organism>
<evidence type="ECO:0000313" key="3">
    <source>
        <dbReference type="EnsemblMetazoa" id="CapteP186223"/>
    </source>
</evidence>
<evidence type="ECO:0000313" key="4">
    <source>
        <dbReference type="Proteomes" id="UP000014760"/>
    </source>
</evidence>
<reference evidence="4" key="1">
    <citation type="submission" date="2012-12" db="EMBL/GenBank/DDBJ databases">
        <authorList>
            <person name="Hellsten U."/>
            <person name="Grimwood J."/>
            <person name="Chapman J.A."/>
            <person name="Shapiro H."/>
            <person name="Aerts A."/>
            <person name="Otillar R.P."/>
            <person name="Terry A.Y."/>
            <person name="Boore J.L."/>
            <person name="Simakov O."/>
            <person name="Marletaz F."/>
            <person name="Cho S.-J."/>
            <person name="Edsinger-Gonzales E."/>
            <person name="Havlak P."/>
            <person name="Kuo D.-H."/>
            <person name="Larsson T."/>
            <person name="Lv J."/>
            <person name="Arendt D."/>
            <person name="Savage R."/>
            <person name="Osoegawa K."/>
            <person name="de Jong P."/>
            <person name="Lindberg D.R."/>
            <person name="Seaver E.C."/>
            <person name="Weisblat D.A."/>
            <person name="Putnam N.H."/>
            <person name="Grigoriev I.V."/>
            <person name="Rokhsar D.S."/>
        </authorList>
    </citation>
    <scope>NUCLEOTIDE SEQUENCE</scope>
    <source>
        <strain evidence="4">I ESC-2004</strain>
    </source>
</reference>
<name>R7TY38_CAPTE</name>
<gene>
    <name evidence="2" type="ORF">CAPTEDRAFT_186223</name>
</gene>
<proteinExistence type="predicted"/>
<evidence type="ECO:0000313" key="2">
    <source>
        <dbReference type="EMBL" id="ELT98669.1"/>
    </source>
</evidence>
<feature type="region of interest" description="Disordered" evidence="1">
    <location>
        <begin position="1"/>
        <end position="82"/>
    </location>
</feature>
<protein>
    <submittedName>
        <fullName evidence="2 3">Uncharacterized protein</fullName>
    </submittedName>
</protein>
<accession>R7TY38</accession>